<keyword evidence="2" id="KW-1185">Reference proteome</keyword>
<proteinExistence type="predicted"/>
<reference evidence="1 2" key="1">
    <citation type="submission" date="2023-01" db="EMBL/GenBank/DDBJ databases">
        <title>Analysis of 21 Apiospora genomes using comparative genomics revels a genus with tremendous synthesis potential of carbohydrate active enzymes and secondary metabolites.</title>
        <authorList>
            <person name="Sorensen T."/>
        </authorList>
    </citation>
    <scope>NUCLEOTIDE SEQUENCE [LARGE SCALE GENOMIC DNA]</scope>
    <source>
        <strain evidence="1 2">CBS 117206</strain>
    </source>
</reference>
<organism evidence="1 2">
    <name type="scientific">Apiospora kogelbergensis</name>
    <dbReference type="NCBI Taxonomy" id="1337665"/>
    <lineage>
        <taxon>Eukaryota</taxon>
        <taxon>Fungi</taxon>
        <taxon>Dikarya</taxon>
        <taxon>Ascomycota</taxon>
        <taxon>Pezizomycotina</taxon>
        <taxon>Sordariomycetes</taxon>
        <taxon>Xylariomycetidae</taxon>
        <taxon>Amphisphaeriales</taxon>
        <taxon>Apiosporaceae</taxon>
        <taxon>Apiospora</taxon>
    </lineage>
</organism>
<dbReference type="AlphaFoldDB" id="A0AAW0QHM3"/>
<sequence length="122" mass="12192">MVQAAGAAVAAVENLAEVPATAASVHVAHAAAAAEGATAAGLSQEAAAAAATALAAAAAAELDTAAGVPRHRHRRQTLWATLWNSWTNRSSASYRVGLGKTESGSAPGIVILQERSRVLGEK</sequence>
<name>A0AAW0QHM3_9PEZI</name>
<dbReference type="Proteomes" id="UP001392437">
    <property type="component" value="Unassembled WGS sequence"/>
</dbReference>
<evidence type="ECO:0000313" key="1">
    <source>
        <dbReference type="EMBL" id="KAK8101851.1"/>
    </source>
</evidence>
<protein>
    <submittedName>
        <fullName evidence="1">Uncharacterized protein</fullName>
    </submittedName>
</protein>
<gene>
    <name evidence="1" type="ORF">PG999_012225</name>
</gene>
<dbReference type="EMBL" id="JAQQWP010000009">
    <property type="protein sequence ID" value="KAK8101851.1"/>
    <property type="molecule type" value="Genomic_DNA"/>
</dbReference>
<accession>A0AAW0QHM3</accession>
<evidence type="ECO:0000313" key="2">
    <source>
        <dbReference type="Proteomes" id="UP001392437"/>
    </source>
</evidence>
<comment type="caution">
    <text evidence="1">The sequence shown here is derived from an EMBL/GenBank/DDBJ whole genome shotgun (WGS) entry which is preliminary data.</text>
</comment>